<dbReference type="EMBL" id="JMIR01000018">
    <property type="protein sequence ID" value="KEO82784.1"/>
    <property type="molecule type" value="Genomic_DNA"/>
</dbReference>
<keyword evidence="1" id="KW-0175">Coiled coil</keyword>
<dbReference type="STRING" id="1157490.EL26_13630"/>
<keyword evidence="3" id="KW-1133">Transmembrane helix</keyword>
<organism evidence="5 6">
    <name type="scientific">Tumebacillus flagellatus</name>
    <dbReference type="NCBI Taxonomy" id="1157490"/>
    <lineage>
        <taxon>Bacteria</taxon>
        <taxon>Bacillati</taxon>
        <taxon>Bacillota</taxon>
        <taxon>Bacilli</taxon>
        <taxon>Bacillales</taxon>
        <taxon>Alicyclobacillaceae</taxon>
        <taxon>Tumebacillus</taxon>
    </lineage>
</organism>
<feature type="compositionally biased region" description="Polar residues" evidence="2">
    <location>
        <begin position="338"/>
        <end position="352"/>
    </location>
</feature>
<name>A0A074LNV6_9BACL</name>
<feature type="region of interest" description="Disordered" evidence="2">
    <location>
        <begin position="294"/>
        <end position="361"/>
    </location>
</feature>
<keyword evidence="3" id="KW-0812">Transmembrane</keyword>
<dbReference type="Gene3D" id="3.90.1210.10">
    <property type="entry name" value="Antifreeze-like/N-acetylneuraminic acid synthase C-terminal domain"/>
    <property type="match status" value="1"/>
</dbReference>
<dbReference type="CDD" id="cd11614">
    <property type="entry name" value="SAF_CpaB_FlgA_like"/>
    <property type="match status" value="1"/>
</dbReference>
<feature type="compositionally biased region" description="Low complexity" evidence="2">
    <location>
        <begin position="294"/>
        <end position="326"/>
    </location>
</feature>
<evidence type="ECO:0000256" key="2">
    <source>
        <dbReference type="SAM" id="MobiDB-lite"/>
    </source>
</evidence>
<dbReference type="AlphaFoldDB" id="A0A074LNV6"/>
<evidence type="ECO:0000256" key="1">
    <source>
        <dbReference type="SAM" id="Coils"/>
    </source>
</evidence>
<keyword evidence="6" id="KW-1185">Reference proteome</keyword>
<protein>
    <recommendedName>
        <fullName evidence="4">SAF domain-containing protein</fullName>
    </recommendedName>
</protein>
<evidence type="ECO:0000259" key="4">
    <source>
        <dbReference type="SMART" id="SM00858"/>
    </source>
</evidence>
<evidence type="ECO:0000313" key="5">
    <source>
        <dbReference type="EMBL" id="KEO82784.1"/>
    </source>
</evidence>
<sequence>MSVLRQRTSQRTKKLLIAGGIGALGMAILSSGVFVSIIIHEHNVKVQQEAEYRKQLQESQQLLEKEKQTKKKVYVAGKDIEVGTSINAGDLVAVDVPNDAVPDDTITESNSAAGKYSKITIKKNTPLTKAMLYEEGITPDDIRSQEFRLIQLPSDLKQNQFLDVRIKFPTGQDYIVLSKKKVKNLLDNTIWFDMNEREIQTFSSAIVDAFQNGATIYALSYVDPYVQNKSQVDYPVNAMVRTRIQADPNILSIAKYNLEEQARLNLEANLKVKGAEGSPLSAINFNGPAPNSSLYPGAGSSSSAAKPNSSGTASQSGSQESPSGPQTGKPAVAAPGSSAPNQSADTQKSIFETNVDHVVSP</sequence>
<keyword evidence="3" id="KW-0472">Membrane</keyword>
<dbReference type="SMART" id="SM00858">
    <property type="entry name" value="SAF"/>
    <property type="match status" value="1"/>
</dbReference>
<proteinExistence type="predicted"/>
<feature type="coiled-coil region" evidence="1">
    <location>
        <begin position="45"/>
        <end position="73"/>
    </location>
</feature>
<dbReference type="eggNOG" id="COG3745">
    <property type="taxonomic scope" value="Bacteria"/>
</dbReference>
<dbReference type="Pfam" id="PF08666">
    <property type="entry name" value="SAF"/>
    <property type="match status" value="1"/>
</dbReference>
<accession>A0A074LNV6</accession>
<comment type="caution">
    <text evidence="5">The sequence shown here is derived from an EMBL/GenBank/DDBJ whole genome shotgun (WGS) entry which is preliminary data.</text>
</comment>
<evidence type="ECO:0000313" key="6">
    <source>
        <dbReference type="Proteomes" id="UP000027931"/>
    </source>
</evidence>
<reference evidence="5 6" key="1">
    <citation type="journal article" date="2013" name="Int. J. Syst. Evol. Microbiol.">
        <title>Tumebacillus flagellatus sp. nov., an alpha-amylase/pullulanase-producing bacterium isolated from cassava wastewater.</title>
        <authorList>
            <person name="Wang Q."/>
            <person name="Xie N."/>
            <person name="Qin Y."/>
            <person name="Shen N."/>
            <person name="Zhu J."/>
            <person name="Mi H."/>
            <person name="Huang R."/>
        </authorList>
    </citation>
    <scope>NUCLEOTIDE SEQUENCE [LARGE SCALE GENOMIC DNA]</scope>
    <source>
        <strain evidence="5 6">GST4</strain>
    </source>
</reference>
<feature type="domain" description="SAF" evidence="4">
    <location>
        <begin position="71"/>
        <end position="133"/>
    </location>
</feature>
<dbReference type="InterPro" id="IPR013974">
    <property type="entry name" value="SAF"/>
</dbReference>
<gene>
    <name evidence="5" type="ORF">EL26_13630</name>
</gene>
<feature type="transmembrane region" description="Helical" evidence="3">
    <location>
        <begin position="15"/>
        <end position="39"/>
    </location>
</feature>
<dbReference type="Proteomes" id="UP000027931">
    <property type="component" value="Unassembled WGS sequence"/>
</dbReference>
<evidence type="ECO:0000256" key="3">
    <source>
        <dbReference type="SAM" id="Phobius"/>
    </source>
</evidence>